<feature type="transmembrane region" description="Helical" evidence="3">
    <location>
        <begin position="1085"/>
        <end position="1104"/>
    </location>
</feature>
<dbReference type="Pfam" id="PF23562">
    <property type="entry name" value="AMP-binding_C_3"/>
    <property type="match status" value="1"/>
</dbReference>
<evidence type="ECO:0000259" key="4">
    <source>
        <dbReference type="Pfam" id="PF00501"/>
    </source>
</evidence>
<dbReference type="InterPro" id="IPR050327">
    <property type="entry name" value="Proton-linked_MCT"/>
</dbReference>
<evidence type="ECO:0000256" key="2">
    <source>
        <dbReference type="ARBA" id="ARBA00006727"/>
    </source>
</evidence>
<feature type="transmembrane region" description="Helical" evidence="3">
    <location>
        <begin position="758"/>
        <end position="777"/>
    </location>
</feature>
<dbReference type="InterPro" id="IPR011701">
    <property type="entry name" value="MFS"/>
</dbReference>
<feature type="transmembrane region" description="Helical" evidence="3">
    <location>
        <begin position="818"/>
        <end position="838"/>
    </location>
</feature>
<dbReference type="AlphaFoldDB" id="A0A2P7Z731"/>
<gene>
    <name evidence="6" type="ORF">B9Z65_1736</name>
</gene>
<dbReference type="Gene3D" id="1.10.1200.10">
    <property type="entry name" value="ACP-like"/>
    <property type="match status" value="1"/>
</dbReference>
<dbReference type="GO" id="GO:0016020">
    <property type="term" value="C:membrane"/>
    <property type="evidence" value="ECO:0007669"/>
    <property type="project" value="UniProtKB-SubCell"/>
</dbReference>
<feature type="domain" description="AMP-dependent synthetase/ligase" evidence="4">
    <location>
        <begin position="38"/>
        <end position="311"/>
    </location>
</feature>
<feature type="transmembrane region" description="Helical" evidence="3">
    <location>
        <begin position="850"/>
        <end position="873"/>
    </location>
</feature>
<dbReference type="Proteomes" id="UP000243723">
    <property type="component" value="Unassembled WGS sequence"/>
</dbReference>
<dbReference type="CDD" id="cd17352">
    <property type="entry name" value="MFS_MCT_SLC16"/>
    <property type="match status" value="1"/>
</dbReference>
<evidence type="ECO:0000256" key="1">
    <source>
        <dbReference type="ARBA" id="ARBA00004141"/>
    </source>
</evidence>
<keyword evidence="3" id="KW-0812">Transmembrane</keyword>
<dbReference type="InterPro" id="IPR009081">
    <property type="entry name" value="PP-bd_ACP"/>
</dbReference>
<feature type="transmembrane region" description="Helical" evidence="3">
    <location>
        <begin position="988"/>
        <end position="1007"/>
    </location>
</feature>
<dbReference type="SUPFAM" id="SSF47336">
    <property type="entry name" value="ACP-like"/>
    <property type="match status" value="1"/>
</dbReference>
<feature type="domain" description="Carrier" evidence="5">
    <location>
        <begin position="568"/>
        <end position="619"/>
    </location>
</feature>
<dbReference type="InterPro" id="IPR042099">
    <property type="entry name" value="ANL_N_sf"/>
</dbReference>
<reference evidence="6 7" key="1">
    <citation type="submission" date="2017-05" db="EMBL/GenBank/DDBJ databases">
        <title>Draft genome sequence of Elsinoe australis.</title>
        <authorList>
            <person name="Cheng Q."/>
        </authorList>
    </citation>
    <scope>NUCLEOTIDE SEQUENCE [LARGE SCALE GENOMIC DNA]</scope>
    <source>
        <strain evidence="6 7">NL1</strain>
    </source>
</reference>
<dbReference type="PANTHER" id="PTHR11360:SF234">
    <property type="entry name" value="MFS-TYPE TRANSPORTER DBAD-RELATED"/>
    <property type="match status" value="1"/>
</dbReference>
<dbReference type="InterPro" id="IPR036736">
    <property type="entry name" value="ACP-like_sf"/>
</dbReference>
<dbReference type="InterPro" id="IPR000873">
    <property type="entry name" value="AMP-dep_synth/lig_dom"/>
</dbReference>
<dbReference type="Gene3D" id="1.20.1250.20">
    <property type="entry name" value="MFS general substrate transporter like domains"/>
    <property type="match status" value="1"/>
</dbReference>
<name>A0A2P7Z731_9PEZI</name>
<dbReference type="SUPFAM" id="SSF56801">
    <property type="entry name" value="Acetyl-CoA synthetase-like"/>
    <property type="match status" value="1"/>
</dbReference>
<accession>A0A2P7Z731</accession>
<dbReference type="EMBL" id="NHZQ01000297">
    <property type="protein sequence ID" value="PSK44019.1"/>
    <property type="molecule type" value="Genomic_DNA"/>
</dbReference>
<dbReference type="GO" id="GO:0022857">
    <property type="term" value="F:transmembrane transporter activity"/>
    <property type="evidence" value="ECO:0007669"/>
    <property type="project" value="InterPro"/>
</dbReference>
<dbReference type="OrthoDB" id="6509908at2759"/>
<evidence type="ECO:0000259" key="5">
    <source>
        <dbReference type="Pfam" id="PF00550"/>
    </source>
</evidence>
<proteinExistence type="inferred from homology"/>
<feature type="transmembrane region" description="Helical" evidence="3">
    <location>
        <begin position="894"/>
        <end position="914"/>
    </location>
</feature>
<dbReference type="InterPro" id="IPR036259">
    <property type="entry name" value="MFS_trans_sf"/>
</dbReference>
<evidence type="ECO:0000313" key="6">
    <source>
        <dbReference type="EMBL" id="PSK44019.1"/>
    </source>
</evidence>
<keyword evidence="7" id="KW-1185">Reference proteome</keyword>
<keyword evidence="3" id="KW-1133">Transmembrane helix</keyword>
<dbReference type="Pfam" id="PF00501">
    <property type="entry name" value="AMP-binding"/>
    <property type="match status" value="1"/>
</dbReference>
<keyword evidence="3" id="KW-0472">Membrane</keyword>
<dbReference type="PANTHER" id="PTHR11360">
    <property type="entry name" value="MONOCARBOXYLATE TRANSPORTER"/>
    <property type="match status" value="1"/>
</dbReference>
<dbReference type="Gene3D" id="3.40.50.12780">
    <property type="entry name" value="N-terminal domain of ligase-like"/>
    <property type="match status" value="1"/>
</dbReference>
<evidence type="ECO:0000313" key="7">
    <source>
        <dbReference type="Proteomes" id="UP000243723"/>
    </source>
</evidence>
<comment type="caution">
    <text evidence="6">The sequence shown here is derived from an EMBL/GenBank/DDBJ whole genome shotgun (WGS) entry which is preliminary data.</text>
</comment>
<feature type="transmembrane region" description="Helical" evidence="3">
    <location>
        <begin position="957"/>
        <end position="976"/>
    </location>
</feature>
<dbReference type="Pfam" id="PF07690">
    <property type="entry name" value="MFS_1"/>
    <property type="match status" value="1"/>
</dbReference>
<feature type="transmembrane region" description="Helical" evidence="3">
    <location>
        <begin position="732"/>
        <end position="751"/>
    </location>
</feature>
<feature type="transmembrane region" description="Helical" evidence="3">
    <location>
        <begin position="1051"/>
        <end position="1070"/>
    </location>
</feature>
<organism evidence="6 7">
    <name type="scientific">Elsinoe australis</name>
    <dbReference type="NCBI Taxonomy" id="40998"/>
    <lineage>
        <taxon>Eukaryota</taxon>
        <taxon>Fungi</taxon>
        <taxon>Dikarya</taxon>
        <taxon>Ascomycota</taxon>
        <taxon>Pezizomycotina</taxon>
        <taxon>Dothideomycetes</taxon>
        <taxon>Dothideomycetidae</taxon>
        <taxon>Myriangiales</taxon>
        <taxon>Elsinoaceae</taxon>
        <taxon>Elsinoe</taxon>
    </lineage>
</organism>
<comment type="subcellular location">
    <subcellularLocation>
        <location evidence="1">Membrane</location>
        <topology evidence="1">Multi-pass membrane protein</topology>
    </subcellularLocation>
</comment>
<evidence type="ECO:0000256" key="3">
    <source>
        <dbReference type="SAM" id="Phobius"/>
    </source>
</evidence>
<feature type="transmembrane region" description="Helical" evidence="3">
    <location>
        <begin position="1013"/>
        <end position="1039"/>
    </location>
</feature>
<dbReference type="SUPFAM" id="SSF103473">
    <property type="entry name" value="MFS general substrate transporter"/>
    <property type="match status" value="1"/>
</dbReference>
<comment type="similarity">
    <text evidence="2">Belongs to the major facilitator superfamily. Monocarboxylate porter (TC 2.A.1.13) family.</text>
</comment>
<dbReference type="Pfam" id="PF00550">
    <property type="entry name" value="PP-binding"/>
    <property type="match status" value="1"/>
</dbReference>
<protein>
    <submittedName>
        <fullName evidence="6">Uncharacterized protein</fullName>
    </submittedName>
</protein>
<sequence>MSSDSAVAPGKRSLPVLIDERAKQKHARPYASIPLSNDVDAGYVDISYTRFANAINRCAQSLMADLGPSTSFEPIIYIGPSDFRYQILAIAASKAGYSICFPSTRNSTEAQLALIQESKAKAIASPQRAHPLVARTIKETKLRQVTIPELDVLLDETEAKLVPFEHAFETIEKAPWVLLQSFSSSGLPTTTTLSHGFAGALDSWSASQNNDVAKRSSEKKVFCSLPGFHITNLIQSQLTVWLDSTLVLPPPFPLTADQVNKIHSTTEVSSSILTTSLLTELTASSAYRSNLLKLESITYASANISKSAGDALASSVSLAASLASPQLGPIATLSSTSSDWDFVRFDLESDPMELRKTDIDDDSFELVLIKDAKTAQLHPVFANSPDLREYPTKLLFSAHPADSDLWKYKGRGDGAIMLGDGDEVSPESLEETIAASSGVKACVVVGDGRPRPCLLVEPESHSVEEKHNELEQQIWPDIEKANKGHPRGAQIQRGLILFTYPDIPLPRDANGDVKRSEAFKLYHPDINALYRKWEDSLTKDAVDLDFDNINSTTLSLQYLLRKKFDLFNIETNEDFFQRGLDSVDIIALARLINANSPPNEVKVKDIYENPTARELATHIQGTDSIRNSSSNTDPKTLYTMQHVVDASDKELPPPPSPKTAMDHIKKFLNKKDNYAEEPPNGGIVAWLQVLGCFLVFMNNWGLASSFGVYQAYYQLPTSSPSLSAQGKTASQISWIGTIQASFTLIFGVLSGPLFDKGYFFQTLVVASVLMCFSFMMLSLCDQYWQVILTQGILQGICSGLLYIPSVSQIPQYFTTKRGVALGLVTAGAPFGGIIYPIIFRELITRYDFEWATRAIGFVAFALLLIACIIIKPLNLKNKIEKKLVDPTMFKDPPYVSFLAGSFFLFCGMLTPYVLCATYSVTVVDGYDRTDFVRLSAASASGSLSPADAARFLKTQDTAFYTVAIINAGNFFGRIIPCAISDLGVGPEYMLFACDLALSILGFVWITVKQRANYNAFLVLYGFFSGGIASLPAAALPYICPSLEVFATRLGLVYFFAGIGVLIGTPIATAIDASTADPDDYLGSQLWVGITMACGLFCVVHSGYFGGKRRRVIQKAQKEERRRKIEEKSRGELKA</sequence>